<evidence type="ECO:0000313" key="2">
    <source>
        <dbReference type="Proteomes" id="UP000076096"/>
    </source>
</evidence>
<dbReference type="SUPFAM" id="SSF48371">
    <property type="entry name" value="ARM repeat"/>
    <property type="match status" value="1"/>
</dbReference>
<dbReference type="AlphaFoldDB" id="A0A143BXW0"/>
<evidence type="ECO:0000313" key="1">
    <source>
        <dbReference type="EMBL" id="AMW10068.1"/>
    </source>
</evidence>
<proteinExistence type="predicted"/>
<sequence>MNEDIRSGEAAAARLAQGAPLDEVLDVADPAAWTGLDAGVRAWGCHGADLPDRAWVDGLGGATGPPRRIGNGRWVFRSSRWRPEPVDAPSIEPRLAVALCHPDGRTREAALALAGDHPALMSLVVVRAADWAAPVRDRARDLLRASLDASTGVALAPLILRIGRRERGAHGVELLGALLRRAPHGPLSTLFIHPDRTVRRFAYRLAAEESLLSPARLARTAAWDDDIVVQDLCAEAALAAVREDGDFDDVLEPLLAARNPRARSAGVTALRRAGQPERGLEFLADRSALVRACARYVVRQCGTDPLPWYRQRCAQATDPALQPGAVIGLAECGEREDAALLRPLLTHRVPTVRARAVAGLHTLDVTVVEELRPLLEDSAPCVVREVTAALLPSAALLPEAWLAERLSAERPRHVRIAARRLADARG</sequence>
<gene>
    <name evidence="1" type="ORF">A4E84_11405</name>
</gene>
<reference evidence="2" key="1">
    <citation type="submission" date="2016-04" db="EMBL/GenBank/DDBJ databases">
        <authorList>
            <person name="Zhang B."/>
        </authorList>
    </citation>
    <scope>NUCLEOTIDE SEQUENCE [LARGE SCALE GENOMIC DNA]</scope>
    <source>
        <strain evidence="2">S10</strain>
    </source>
</reference>
<protein>
    <recommendedName>
        <fullName evidence="3">HEAT repeat domain-containing protein</fullName>
    </recommendedName>
</protein>
<organism evidence="1 2">
    <name type="scientific">Streptomyces qaidamensis</name>
    <dbReference type="NCBI Taxonomy" id="1783515"/>
    <lineage>
        <taxon>Bacteria</taxon>
        <taxon>Bacillati</taxon>
        <taxon>Actinomycetota</taxon>
        <taxon>Actinomycetes</taxon>
        <taxon>Kitasatosporales</taxon>
        <taxon>Streptomycetaceae</taxon>
        <taxon>Streptomyces</taxon>
        <taxon>Streptomyces aurantiacus group</taxon>
    </lineage>
</organism>
<dbReference type="RefSeq" id="WP_062926454.1">
    <property type="nucleotide sequence ID" value="NZ_CP015098.1"/>
</dbReference>
<dbReference type="EMBL" id="CP015098">
    <property type="protein sequence ID" value="AMW10068.1"/>
    <property type="molecule type" value="Genomic_DNA"/>
</dbReference>
<dbReference type="InterPro" id="IPR016024">
    <property type="entry name" value="ARM-type_fold"/>
</dbReference>
<dbReference type="InterPro" id="IPR011989">
    <property type="entry name" value="ARM-like"/>
</dbReference>
<keyword evidence="2" id="KW-1185">Reference proteome</keyword>
<dbReference type="Proteomes" id="UP000076096">
    <property type="component" value="Chromosome"/>
</dbReference>
<dbReference type="Gene3D" id="1.25.10.10">
    <property type="entry name" value="Leucine-rich Repeat Variant"/>
    <property type="match status" value="1"/>
</dbReference>
<dbReference type="KEGG" id="stsi:A4E84_11405"/>
<dbReference type="STRING" id="1783515.A4E84_11405"/>
<evidence type="ECO:0008006" key="3">
    <source>
        <dbReference type="Google" id="ProtNLM"/>
    </source>
</evidence>
<name>A0A143BXW0_9ACTN</name>
<accession>A0A143BXW0</accession>